<organism evidence="2 3">
    <name type="scientific">Palleronia pelagia</name>
    <dbReference type="NCBI Taxonomy" id="387096"/>
    <lineage>
        <taxon>Bacteria</taxon>
        <taxon>Pseudomonadati</taxon>
        <taxon>Pseudomonadota</taxon>
        <taxon>Alphaproteobacteria</taxon>
        <taxon>Rhodobacterales</taxon>
        <taxon>Roseobacteraceae</taxon>
        <taxon>Palleronia</taxon>
    </lineage>
</organism>
<keyword evidence="3" id="KW-1185">Reference proteome</keyword>
<evidence type="ECO:0000256" key="1">
    <source>
        <dbReference type="SAM" id="SignalP"/>
    </source>
</evidence>
<dbReference type="OrthoDB" id="9810376at2"/>
<accession>A0A1H8K1C5</accession>
<dbReference type="AlphaFoldDB" id="A0A1H8K1C5"/>
<feature type="signal peptide" evidence="1">
    <location>
        <begin position="1"/>
        <end position="19"/>
    </location>
</feature>
<name>A0A1H8K1C5_9RHOB</name>
<keyword evidence="1" id="KW-0732">Signal</keyword>
<protein>
    <recommendedName>
        <fullName evidence="4">DUF2155 domain-containing protein</fullName>
    </recommendedName>
</protein>
<feature type="chain" id="PRO_5011789193" description="DUF2155 domain-containing protein" evidence="1">
    <location>
        <begin position="20"/>
        <end position="127"/>
    </location>
</feature>
<dbReference type="Proteomes" id="UP000199372">
    <property type="component" value="Unassembled WGS sequence"/>
</dbReference>
<sequence>MIRLMAALALAVTAVPATAQFRDTIVAQDRTDRAAGVVLRSLDKTTGQVRDISLTQGDTEEVGRLQVTLGECRYPVENPSGNAYAYLVIRDAGVAEPRFAGWMVASSPALNALEDRRYDVWVMRCTS</sequence>
<dbReference type="InterPro" id="IPR019225">
    <property type="entry name" value="DUF2155"/>
</dbReference>
<dbReference type="RefSeq" id="WP_091846166.1">
    <property type="nucleotide sequence ID" value="NZ_FOCM01000007.1"/>
</dbReference>
<proteinExistence type="predicted"/>
<dbReference type="EMBL" id="FOCM01000007">
    <property type="protein sequence ID" value="SEN86356.1"/>
    <property type="molecule type" value="Genomic_DNA"/>
</dbReference>
<reference evidence="3" key="1">
    <citation type="submission" date="2016-10" db="EMBL/GenBank/DDBJ databases">
        <authorList>
            <person name="Varghese N."/>
            <person name="Submissions S."/>
        </authorList>
    </citation>
    <scope>NUCLEOTIDE SEQUENCE [LARGE SCALE GENOMIC DNA]</scope>
    <source>
        <strain evidence="3">DSM 26893</strain>
    </source>
</reference>
<evidence type="ECO:0000313" key="3">
    <source>
        <dbReference type="Proteomes" id="UP000199372"/>
    </source>
</evidence>
<dbReference type="Pfam" id="PF09923">
    <property type="entry name" value="DUF2155"/>
    <property type="match status" value="1"/>
</dbReference>
<evidence type="ECO:0000313" key="2">
    <source>
        <dbReference type="EMBL" id="SEN86356.1"/>
    </source>
</evidence>
<evidence type="ECO:0008006" key="4">
    <source>
        <dbReference type="Google" id="ProtNLM"/>
    </source>
</evidence>
<gene>
    <name evidence="2" type="ORF">SAMN04488011_10736</name>
</gene>